<keyword evidence="5" id="KW-1185">Reference proteome</keyword>
<evidence type="ECO:0000313" key="3">
    <source>
        <dbReference type="EMBL" id="ADL26575.1"/>
    </source>
</evidence>
<evidence type="ECO:0000256" key="1">
    <source>
        <dbReference type="SAM" id="SignalP"/>
    </source>
</evidence>
<dbReference type="Proteomes" id="UP000001497">
    <property type="component" value="Chromosome"/>
</dbReference>
<dbReference type="RefSeq" id="WP_014545412.1">
    <property type="nucleotide sequence ID" value="NC_013410.1"/>
</dbReference>
<dbReference type="HOGENOM" id="CLU_1553010_0_0_0"/>
<feature type="signal peptide" evidence="1">
    <location>
        <begin position="1"/>
        <end position="21"/>
    </location>
</feature>
<keyword evidence="1" id="KW-0732">Signal</keyword>
<feature type="chain" id="PRO_5003001378" description="Outer membrane protein beta-barrel domain-containing protein" evidence="1">
    <location>
        <begin position="22"/>
        <end position="172"/>
    </location>
</feature>
<dbReference type="EMBL" id="CP002158">
    <property type="protein sequence ID" value="ADL26575.1"/>
    <property type="molecule type" value="Genomic_DNA"/>
</dbReference>
<dbReference type="KEGG" id="fsu:Fisuc_0634"/>
<sequence length="172" mass="19467">MLLKRLVTIFFLIFCTGNVLAKDSPEKSPWTFEAGISAGRPTPIMLNAGVGYKNIFFRAMGGGMYFGTDDFWVGFRGGFAWEFFRELPFTLDLGIGSGYAFAKAPNGYLKALNRANGERMVRSYNYKEALDISPEIRASIYGIFTYIAIPVHCFMKHDEPTVLWQVGYAYRF</sequence>
<gene>
    <name evidence="2" type="ordered locus">Fisuc_0634</name>
    <name evidence="3" type="ordered locus">FSU_1065</name>
</gene>
<evidence type="ECO:0000313" key="5">
    <source>
        <dbReference type="Proteomes" id="UP000001497"/>
    </source>
</evidence>
<evidence type="ECO:0000313" key="4">
    <source>
        <dbReference type="Proteomes" id="UP000000517"/>
    </source>
</evidence>
<organism evidence="3 4">
    <name type="scientific">Fibrobacter succinogenes (strain ATCC 19169 / S85)</name>
    <dbReference type="NCBI Taxonomy" id="59374"/>
    <lineage>
        <taxon>Bacteria</taxon>
        <taxon>Pseudomonadati</taxon>
        <taxon>Fibrobacterota</taxon>
        <taxon>Fibrobacteria</taxon>
        <taxon>Fibrobacterales</taxon>
        <taxon>Fibrobacteraceae</taxon>
        <taxon>Fibrobacter</taxon>
    </lineage>
</organism>
<evidence type="ECO:0000313" key="2">
    <source>
        <dbReference type="EMBL" id="ACX74246.1"/>
    </source>
</evidence>
<reference evidence="2 5" key="1">
    <citation type="submission" date="2009-10" db="EMBL/GenBank/DDBJ databases">
        <title>Complete sequence of Fibrobacter succinogenes subsp. succinogenes S85.</title>
        <authorList>
            <consortium name="US DOE Joint Genome Institute"/>
            <person name="Lucas S."/>
            <person name="Copeland A."/>
            <person name="Lapidus A."/>
            <person name="Glavina del Rio T."/>
            <person name="Tice H."/>
            <person name="Bruce D."/>
            <person name="Goodwin L."/>
            <person name="Pitluck S."/>
            <person name="Chertkov O."/>
            <person name="Detter J.C."/>
            <person name="Han C."/>
            <person name="Tapia R."/>
            <person name="Larimer F."/>
            <person name="Land M."/>
            <person name="Hauser L."/>
            <person name="Kyrpides N."/>
            <person name="Mikhailova N."/>
            <person name="Weimer P.J."/>
            <person name="Stevenson D.M."/>
            <person name="Boyum J."/>
            <person name="Brumm P.I."/>
            <person name="Mead D."/>
        </authorList>
    </citation>
    <scope>NUCLEOTIDE SEQUENCE [LARGE SCALE GENOMIC DNA]</scope>
    <source>
        <strain evidence="5">ATCC 19169 / S85</strain>
        <strain evidence="2">S85</strain>
    </source>
</reference>
<reference evidence="4" key="2">
    <citation type="submission" date="2010-08" db="EMBL/GenBank/DDBJ databases">
        <title>Complete sequence of Fibrobacter succinogenes subsp. succinogenes S85.</title>
        <authorList>
            <person name="Durkin A.S."/>
            <person name="Nelson K.E."/>
            <person name="Morrison M."/>
            <person name="Forsberg C.W."/>
            <person name="Wilson D.B."/>
            <person name="Russell J.B."/>
            <person name="Cann I.K.O."/>
            <person name="Mackie R.I."/>
            <person name="White B.A."/>
        </authorList>
    </citation>
    <scope>NUCLEOTIDE SEQUENCE [LARGE SCALE GENOMIC DNA]</scope>
    <source>
        <strain evidence="4">ATCC 19169 / S85</strain>
    </source>
</reference>
<dbReference type="Proteomes" id="UP000000517">
    <property type="component" value="Chromosome"/>
</dbReference>
<accession>C9RM84</accession>
<dbReference type="OrthoDB" id="9807392at2"/>
<name>C9RM84_FIBSS</name>
<protein>
    <recommendedName>
        <fullName evidence="6">Outer membrane protein beta-barrel domain-containing protein</fullName>
    </recommendedName>
</protein>
<evidence type="ECO:0008006" key="6">
    <source>
        <dbReference type="Google" id="ProtNLM"/>
    </source>
</evidence>
<dbReference type="EMBL" id="CP001792">
    <property type="protein sequence ID" value="ACX74246.1"/>
    <property type="molecule type" value="Genomic_DNA"/>
</dbReference>
<dbReference type="STRING" id="59374.FSU_1065"/>
<proteinExistence type="predicted"/>
<dbReference type="AlphaFoldDB" id="C9RM84"/>
<dbReference type="KEGG" id="fsc:FSU_1065"/>
<reference evidence="3" key="3">
    <citation type="submission" date="2010-08" db="EMBL/GenBank/DDBJ databases">
        <authorList>
            <person name="Durkin A.S."/>
            <person name="Nelson K.E."/>
            <person name="Morrison M."/>
            <person name="Forsberg C.W."/>
            <person name="Wilson D.B."/>
            <person name="Russell J.B."/>
            <person name="Cann I.K.O."/>
            <person name="Mackie R.I."/>
            <person name="White B.A."/>
        </authorList>
    </citation>
    <scope>NUCLEOTIDE SEQUENCE</scope>
    <source>
        <strain evidence="3">S85</strain>
    </source>
</reference>